<dbReference type="STRING" id="45607.A0A2T0FL15"/>
<dbReference type="GeneID" id="36517030"/>
<comment type="similarity">
    <text evidence="1">Belongs to the SCO1/2 family.</text>
</comment>
<feature type="binding site" evidence="3">
    <location>
        <position position="168"/>
    </location>
    <ligand>
        <name>Cu cation</name>
        <dbReference type="ChEBI" id="CHEBI:23378"/>
    </ligand>
</feature>
<reference evidence="8 9" key="1">
    <citation type="submission" date="2017-04" db="EMBL/GenBank/DDBJ databases">
        <title>Genome sequencing of [Candida] sorbophila.</title>
        <authorList>
            <person name="Ahn J.O."/>
        </authorList>
    </citation>
    <scope>NUCLEOTIDE SEQUENCE [LARGE SCALE GENOMIC DNA]</scope>
    <source>
        <strain evidence="8 9">DS02</strain>
    </source>
</reference>
<keyword evidence="4" id="KW-1015">Disulfide bond</keyword>
<keyword evidence="6" id="KW-1133">Transmembrane helix</keyword>
<feature type="binding site" evidence="3">
    <location>
        <position position="254"/>
    </location>
    <ligand>
        <name>Cu cation</name>
        <dbReference type="ChEBI" id="CHEBI:23378"/>
    </ligand>
</feature>
<comment type="caution">
    <text evidence="8">The sequence shown here is derived from an EMBL/GenBank/DDBJ whole genome shotgun (WGS) entry which is preliminary data.</text>
</comment>
<keyword evidence="2 3" id="KW-0186">Copper</keyword>
<dbReference type="GO" id="GO:0033617">
    <property type="term" value="P:mitochondrial respiratory chain complex IV assembly"/>
    <property type="evidence" value="ECO:0007669"/>
    <property type="project" value="TreeGrafter"/>
</dbReference>
<feature type="binding site" evidence="3">
    <location>
        <position position="164"/>
    </location>
    <ligand>
        <name>Cu cation</name>
        <dbReference type="ChEBI" id="CHEBI:23378"/>
    </ligand>
</feature>
<dbReference type="InterPro" id="IPR003782">
    <property type="entry name" value="SCO1/SenC"/>
</dbReference>
<evidence type="ECO:0000256" key="5">
    <source>
        <dbReference type="SAM" id="MobiDB-lite"/>
    </source>
</evidence>
<evidence type="ECO:0000256" key="1">
    <source>
        <dbReference type="ARBA" id="ARBA00010996"/>
    </source>
</evidence>
<dbReference type="CDD" id="cd02968">
    <property type="entry name" value="SCO"/>
    <property type="match status" value="1"/>
</dbReference>
<dbReference type="EMBL" id="NDIQ01000022">
    <property type="protein sequence ID" value="PRT55662.1"/>
    <property type="molecule type" value="Genomic_DNA"/>
</dbReference>
<gene>
    <name evidence="8" type="ORF">B9G98_03282</name>
</gene>
<evidence type="ECO:0000256" key="6">
    <source>
        <dbReference type="SAM" id="Phobius"/>
    </source>
</evidence>
<keyword evidence="6" id="KW-0472">Membrane</keyword>
<sequence>MSMKMLMRSPVLRTVRPAGRLALQYSTNAPPNGNQNEKDSVSSGVGDKGTSTHGFDPLKPRKPLSRVAIGGTQGSRVSKGDDAPSFRSNWMAAIGFVLAGGGLLWWFKRERRRLEVRRLEKEHAGVGKPQIGGPFNLIDDDGKPFTDKNLLGKFSILYFGFTKCPDVCPEELEVLAYVLNETNKKEKKIQPIFVTCDPARDTPEVLKEYLADFHEDIIGLTGPHEEIKNICKQYRVYFSTPPNLKPGQQYLVDHSIFFYIMDPEGNFIDVMGRNYTGPEALAKVQEHLDAWRPSGEDSRSWIQKIVS</sequence>
<dbReference type="PANTHER" id="PTHR12151">
    <property type="entry name" value="ELECTRON TRANSPORT PROTIN SCO1/SENC FAMILY MEMBER"/>
    <property type="match status" value="1"/>
</dbReference>
<feature type="compositionally biased region" description="Polar residues" evidence="5">
    <location>
        <begin position="24"/>
        <end position="35"/>
    </location>
</feature>
<protein>
    <submittedName>
        <fullName evidence="8">Protein SCO1, mitochondrial</fullName>
    </submittedName>
</protein>
<dbReference type="GO" id="GO:0045454">
    <property type="term" value="P:cell redox homeostasis"/>
    <property type="evidence" value="ECO:0007669"/>
    <property type="project" value="UniProtKB-ARBA"/>
</dbReference>
<evidence type="ECO:0000256" key="2">
    <source>
        <dbReference type="ARBA" id="ARBA00023008"/>
    </source>
</evidence>
<evidence type="ECO:0000259" key="7">
    <source>
        <dbReference type="PROSITE" id="PS51352"/>
    </source>
</evidence>
<organism evidence="8 9">
    <name type="scientific">Wickerhamiella sorbophila</name>
    <dbReference type="NCBI Taxonomy" id="45607"/>
    <lineage>
        <taxon>Eukaryota</taxon>
        <taxon>Fungi</taxon>
        <taxon>Dikarya</taxon>
        <taxon>Ascomycota</taxon>
        <taxon>Saccharomycotina</taxon>
        <taxon>Dipodascomycetes</taxon>
        <taxon>Dipodascales</taxon>
        <taxon>Trichomonascaceae</taxon>
        <taxon>Wickerhamiella</taxon>
    </lineage>
</organism>
<dbReference type="InterPro" id="IPR036249">
    <property type="entry name" value="Thioredoxin-like_sf"/>
</dbReference>
<name>A0A2T0FL15_9ASCO</name>
<feature type="region of interest" description="Disordered" evidence="5">
    <location>
        <begin position="22"/>
        <end position="82"/>
    </location>
</feature>
<dbReference type="Pfam" id="PF02630">
    <property type="entry name" value="SCO1-SenC"/>
    <property type="match status" value="1"/>
</dbReference>
<dbReference type="PANTHER" id="PTHR12151:SF5">
    <property type="entry name" value="AT19154P"/>
    <property type="match status" value="1"/>
</dbReference>
<dbReference type="SUPFAM" id="SSF52833">
    <property type="entry name" value="Thioredoxin-like"/>
    <property type="match status" value="1"/>
</dbReference>
<keyword evidence="6" id="KW-0812">Transmembrane</keyword>
<dbReference type="InterPro" id="IPR013766">
    <property type="entry name" value="Thioredoxin_domain"/>
</dbReference>
<evidence type="ECO:0000256" key="4">
    <source>
        <dbReference type="PIRSR" id="PIRSR603782-2"/>
    </source>
</evidence>
<feature type="transmembrane region" description="Helical" evidence="6">
    <location>
        <begin position="90"/>
        <end position="107"/>
    </location>
</feature>
<dbReference type="PROSITE" id="PS51352">
    <property type="entry name" value="THIOREDOXIN_2"/>
    <property type="match status" value="1"/>
</dbReference>
<accession>A0A2T0FL15</accession>
<dbReference type="Proteomes" id="UP000238350">
    <property type="component" value="Unassembled WGS sequence"/>
</dbReference>
<dbReference type="GO" id="GO:0005739">
    <property type="term" value="C:mitochondrion"/>
    <property type="evidence" value="ECO:0007669"/>
    <property type="project" value="GOC"/>
</dbReference>
<keyword evidence="9" id="KW-1185">Reference proteome</keyword>
<proteinExistence type="inferred from homology"/>
<keyword evidence="3" id="KW-0479">Metal-binding</keyword>
<dbReference type="RefSeq" id="XP_024665607.1">
    <property type="nucleotide sequence ID" value="XM_024809839.1"/>
</dbReference>
<dbReference type="Gene3D" id="3.40.30.10">
    <property type="entry name" value="Glutaredoxin"/>
    <property type="match status" value="1"/>
</dbReference>
<feature type="disulfide bond" description="Redox-active" evidence="4">
    <location>
        <begin position="164"/>
        <end position="168"/>
    </location>
</feature>
<dbReference type="GO" id="GO:0005507">
    <property type="term" value="F:copper ion binding"/>
    <property type="evidence" value="ECO:0007669"/>
    <property type="project" value="UniProtKB-ARBA"/>
</dbReference>
<evidence type="ECO:0000313" key="8">
    <source>
        <dbReference type="EMBL" id="PRT55662.1"/>
    </source>
</evidence>
<dbReference type="AlphaFoldDB" id="A0A2T0FL15"/>
<evidence type="ECO:0000313" key="9">
    <source>
        <dbReference type="Proteomes" id="UP000238350"/>
    </source>
</evidence>
<feature type="domain" description="Thioredoxin" evidence="7">
    <location>
        <begin position="126"/>
        <end position="293"/>
    </location>
</feature>
<evidence type="ECO:0000256" key="3">
    <source>
        <dbReference type="PIRSR" id="PIRSR603782-1"/>
    </source>
</evidence>
<dbReference type="OrthoDB" id="270009at2759"/>
<dbReference type="FunFam" id="3.40.30.10:FF:000013">
    <property type="entry name" value="Blast:Protein SCO1 homolog, mitochondrial"/>
    <property type="match status" value="1"/>
</dbReference>